<comment type="caution">
    <text evidence="2">The sequence shown here is derived from an EMBL/GenBank/DDBJ whole genome shotgun (WGS) entry which is preliminary data.</text>
</comment>
<accession>A0AAV5N2L5</accession>
<keyword evidence="1" id="KW-0472">Membrane</keyword>
<sequence>MPELIQIKKELTELRALDINYDVDANTLYQQFIKRFDSSTLQEEYLSQSPYIMKQLANSSFDAEARRRLIVKTTELLELMSSGSLSQKEPRPYTSWTLKFTAATADDAQTVLSGYIDYVSTIVRKEVINDLLSSLALKIQTEKDSLALERKALENERNINILRLNYSLEVANAAGIKQPVYSSGLAVKDDPDYSVALGSDGLAQKLKIEQSITDVAHLNASIQNREMRLNRMEKINIQDVAFQPYKYQMAPNWPVKKDGPSKPLILTLSTLFGLMVACGYILMHQAILKRKDILSHNSTTNALYS</sequence>
<evidence type="ECO:0000313" key="2">
    <source>
        <dbReference type="EMBL" id="GKX54912.1"/>
    </source>
</evidence>
<dbReference type="SUPFAM" id="SSF160355">
    <property type="entry name" value="Bacterial polysaccharide co-polymerase-like"/>
    <property type="match status" value="1"/>
</dbReference>
<proteinExistence type="predicted"/>
<name>A0AAV5N2L5_9GAMM</name>
<feature type="transmembrane region" description="Helical" evidence="1">
    <location>
        <begin position="264"/>
        <end position="283"/>
    </location>
</feature>
<reference evidence="2" key="1">
    <citation type="submission" date="2022-06" db="EMBL/GenBank/DDBJ databases">
        <title>Draft genome sequences of Leminorella grimontii str. JCM5902.</title>
        <authorList>
            <person name="Wakabayashi Y."/>
            <person name="Kojima K."/>
        </authorList>
    </citation>
    <scope>NUCLEOTIDE SEQUENCE</scope>
    <source>
        <strain evidence="2">JCM 5902</strain>
    </source>
</reference>
<dbReference type="EMBL" id="BRLH01000001">
    <property type="protein sequence ID" value="GKX54912.1"/>
    <property type="molecule type" value="Genomic_DNA"/>
</dbReference>
<evidence type="ECO:0000256" key="1">
    <source>
        <dbReference type="SAM" id="Phobius"/>
    </source>
</evidence>
<dbReference type="NCBIfam" id="NF007699">
    <property type="entry name" value="PRK10381.1"/>
    <property type="match status" value="1"/>
</dbReference>
<organism evidence="2 3">
    <name type="scientific">Leminorella grimontii</name>
    <dbReference type="NCBI Taxonomy" id="82981"/>
    <lineage>
        <taxon>Bacteria</taxon>
        <taxon>Pseudomonadati</taxon>
        <taxon>Pseudomonadota</taxon>
        <taxon>Gammaproteobacteria</taxon>
        <taxon>Enterobacterales</taxon>
        <taxon>Budviciaceae</taxon>
        <taxon>Leminorella</taxon>
    </lineage>
</organism>
<keyword evidence="3" id="KW-1185">Reference proteome</keyword>
<gene>
    <name evidence="2" type="ORF">SOASR030_10240</name>
</gene>
<protein>
    <submittedName>
        <fullName evidence="2">LPS O-antigen length regulator</fullName>
    </submittedName>
</protein>
<keyword evidence="1" id="KW-1133">Transmembrane helix</keyword>
<evidence type="ECO:0000313" key="3">
    <source>
        <dbReference type="Proteomes" id="UP001058124"/>
    </source>
</evidence>
<keyword evidence="1" id="KW-0812">Transmembrane</keyword>
<dbReference type="Proteomes" id="UP001058124">
    <property type="component" value="Unassembled WGS sequence"/>
</dbReference>
<dbReference type="Gene3D" id="3.30.1890.10">
    <property type="entry name" value="FepE-like"/>
    <property type="match status" value="1"/>
</dbReference>
<dbReference type="AlphaFoldDB" id="A0AAV5N2L5"/>